<gene>
    <name evidence="1" type="ORF">M9H77_33472</name>
</gene>
<evidence type="ECO:0000313" key="2">
    <source>
        <dbReference type="Proteomes" id="UP001060085"/>
    </source>
</evidence>
<dbReference type="Proteomes" id="UP001060085">
    <property type="component" value="Linkage Group LG08"/>
</dbReference>
<sequence>MGQSQMEQHVVVMRHGERRDNVEPLWAARASRRWDPPLTDDGKAYAFKEGRHFLGRYNFSINRVIVSPFLRCLQTANEVVSALRAVDYDPTAMLSSSDVTIDPSKIKVSVEYGLCEMMNSIAIRPEMAPKDGDFGFDVSRCEASLPAGTIDHSTQMVYNELPKWEETVTEARTRYIRVIKALADKYPSENLLLVTHGEGVGTAFSSFKQGCVVYDLDYCGTVHAKRDIFLGQNQSFTAAGDLSYVGHSGILFNEAISN</sequence>
<dbReference type="EMBL" id="CM044708">
    <property type="protein sequence ID" value="KAI5647467.1"/>
    <property type="molecule type" value="Genomic_DNA"/>
</dbReference>
<organism evidence="1 2">
    <name type="scientific">Catharanthus roseus</name>
    <name type="common">Madagascar periwinkle</name>
    <name type="synonym">Vinca rosea</name>
    <dbReference type="NCBI Taxonomy" id="4058"/>
    <lineage>
        <taxon>Eukaryota</taxon>
        <taxon>Viridiplantae</taxon>
        <taxon>Streptophyta</taxon>
        <taxon>Embryophyta</taxon>
        <taxon>Tracheophyta</taxon>
        <taxon>Spermatophyta</taxon>
        <taxon>Magnoliopsida</taxon>
        <taxon>eudicotyledons</taxon>
        <taxon>Gunneridae</taxon>
        <taxon>Pentapetalae</taxon>
        <taxon>asterids</taxon>
        <taxon>lamiids</taxon>
        <taxon>Gentianales</taxon>
        <taxon>Apocynaceae</taxon>
        <taxon>Rauvolfioideae</taxon>
        <taxon>Vinceae</taxon>
        <taxon>Catharanthinae</taxon>
        <taxon>Catharanthus</taxon>
    </lineage>
</organism>
<name>A0ACB9ZIM2_CATRO</name>
<reference evidence="2" key="1">
    <citation type="journal article" date="2023" name="Nat. Plants">
        <title>Single-cell RNA sequencing provides a high-resolution roadmap for understanding the multicellular compartmentation of specialized metabolism.</title>
        <authorList>
            <person name="Sun S."/>
            <person name="Shen X."/>
            <person name="Li Y."/>
            <person name="Li Y."/>
            <person name="Wang S."/>
            <person name="Li R."/>
            <person name="Zhang H."/>
            <person name="Shen G."/>
            <person name="Guo B."/>
            <person name="Wei J."/>
            <person name="Xu J."/>
            <person name="St-Pierre B."/>
            <person name="Chen S."/>
            <person name="Sun C."/>
        </authorList>
    </citation>
    <scope>NUCLEOTIDE SEQUENCE [LARGE SCALE GENOMIC DNA]</scope>
</reference>
<keyword evidence="2" id="KW-1185">Reference proteome</keyword>
<evidence type="ECO:0000313" key="1">
    <source>
        <dbReference type="EMBL" id="KAI5647467.1"/>
    </source>
</evidence>
<protein>
    <submittedName>
        <fullName evidence="1">Uncharacterized protein</fullName>
    </submittedName>
</protein>
<accession>A0ACB9ZIM2</accession>
<comment type="caution">
    <text evidence="1">The sequence shown here is derived from an EMBL/GenBank/DDBJ whole genome shotgun (WGS) entry which is preliminary data.</text>
</comment>
<proteinExistence type="predicted"/>